<gene>
    <name evidence="1" type="ORF">J2793_004575</name>
</gene>
<proteinExistence type="predicted"/>
<evidence type="ECO:0000313" key="2">
    <source>
        <dbReference type="Proteomes" id="UP001229486"/>
    </source>
</evidence>
<dbReference type="Proteomes" id="UP001229486">
    <property type="component" value="Unassembled WGS sequence"/>
</dbReference>
<organism evidence="1 2">
    <name type="scientific">Paraburkholderia caledonica</name>
    <dbReference type="NCBI Taxonomy" id="134536"/>
    <lineage>
        <taxon>Bacteria</taxon>
        <taxon>Pseudomonadati</taxon>
        <taxon>Pseudomonadota</taxon>
        <taxon>Betaproteobacteria</taxon>
        <taxon>Burkholderiales</taxon>
        <taxon>Burkholderiaceae</taxon>
        <taxon>Paraburkholderia</taxon>
    </lineage>
</organism>
<dbReference type="AlphaFoldDB" id="A0AB73IJ00"/>
<name>A0AB73IJ00_9BURK</name>
<reference evidence="1" key="1">
    <citation type="submission" date="2023-07" db="EMBL/GenBank/DDBJ databases">
        <title>Sorghum-associated microbial communities from plants grown in Nebraska, USA.</title>
        <authorList>
            <person name="Schachtman D."/>
        </authorList>
    </citation>
    <scope>NUCLEOTIDE SEQUENCE</scope>
    <source>
        <strain evidence="1">DS1061</strain>
    </source>
</reference>
<dbReference type="EMBL" id="JAURTK010000005">
    <property type="protein sequence ID" value="MDP9649109.1"/>
    <property type="molecule type" value="Genomic_DNA"/>
</dbReference>
<accession>A0AB73IJ00</accession>
<comment type="caution">
    <text evidence="1">The sequence shown here is derived from an EMBL/GenBank/DDBJ whole genome shotgun (WGS) entry which is preliminary data.</text>
</comment>
<sequence length="119" mass="13863">MMDESKWPNRVTEMIPYPSQRETEVEHINSICFRLFDIWCERRSITPLGYLMHCWPLVDSGPKAIRRVGETLRELRKSHPMELDGEATAMLRELTECVDALLLRAVHEPQGVIEIRLSS</sequence>
<evidence type="ECO:0000313" key="1">
    <source>
        <dbReference type="EMBL" id="MDP9649109.1"/>
    </source>
</evidence>
<protein>
    <submittedName>
        <fullName evidence="1">Uncharacterized protein</fullName>
    </submittedName>
</protein>